<dbReference type="Pfam" id="PF14345">
    <property type="entry name" value="GDYXXLXY"/>
    <property type="match status" value="1"/>
</dbReference>
<evidence type="ECO:0000313" key="1">
    <source>
        <dbReference type="EMBL" id="MBB6453004.1"/>
    </source>
</evidence>
<reference evidence="1 2" key="1">
    <citation type="submission" date="2020-08" db="EMBL/GenBank/DDBJ databases">
        <title>Genomic Encyclopedia of Type Strains, Phase IV (KMG-IV): sequencing the most valuable type-strain genomes for metagenomic binning, comparative biology and taxonomic classification.</title>
        <authorList>
            <person name="Goeker M."/>
        </authorList>
    </citation>
    <scope>NUCLEOTIDE SEQUENCE [LARGE SCALE GENOMIC DNA]</scope>
    <source>
        <strain evidence="1 2">DSM 19612</strain>
    </source>
</reference>
<organism evidence="1 2">
    <name type="scientific">Salirhabdus euzebyi</name>
    <dbReference type="NCBI Taxonomy" id="394506"/>
    <lineage>
        <taxon>Bacteria</taxon>
        <taxon>Bacillati</taxon>
        <taxon>Bacillota</taxon>
        <taxon>Bacilli</taxon>
        <taxon>Bacillales</taxon>
        <taxon>Bacillaceae</taxon>
        <taxon>Salirhabdus</taxon>
    </lineage>
</organism>
<sequence length="169" mass="19367">MKKIFFYLAVSLQVLFLLSMSVGYYLIDDVGEIVKLRTAPIDPPDLFYGDYVTLNYEAERIPADRWFVEEKVDYDEKIYVVLTPGPDGIYEVKSASKVKVNTDGDDVVMTAKYLYEEFDQMHQVDFGIGRYFIEDNTGEQYENGMTEMIVTVAIGPFGLKRILSLEPLP</sequence>
<dbReference type="Proteomes" id="UP000581688">
    <property type="component" value="Unassembled WGS sequence"/>
</dbReference>
<protein>
    <submittedName>
        <fullName evidence="1">Putative membrane-anchored protein</fullName>
    </submittedName>
</protein>
<dbReference type="EMBL" id="JACHGH010000004">
    <property type="protein sequence ID" value="MBB6453004.1"/>
    <property type="molecule type" value="Genomic_DNA"/>
</dbReference>
<name>A0A841Q3N4_9BACI</name>
<keyword evidence="2" id="KW-1185">Reference proteome</keyword>
<proteinExistence type="predicted"/>
<comment type="caution">
    <text evidence="1">The sequence shown here is derived from an EMBL/GenBank/DDBJ whole genome shotgun (WGS) entry which is preliminary data.</text>
</comment>
<evidence type="ECO:0000313" key="2">
    <source>
        <dbReference type="Proteomes" id="UP000581688"/>
    </source>
</evidence>
<dbReference type="RefSeq" id="WP_174495873.1">
    <property type="nucleotide sequence ID" value="NZ_CADDWK010000004.1"/>
</dbReference>
<gene>
    <name evidence="1" type="ORF">HNQ94_001452</name>
</gene>
<accession>A0A841Q3N4</accession>
<dbReference type="AlphaFoldDB" id="A0A841Q3N4"/>
<dbReference type="InterPro" id="IPR025833">
    <property type="entry name" value="GDYXXLXY"/>
</dbReference>